<dbReference type="FunFam" id="1.10.510.10:FF:000675">
    <property type="entry name" value="cyclin-dependent kinase 1 isoform X2"/>
    <property type="match status" value="1"/>
</dbReference>
<keyword evidence="8 12" id="KW-0067">ATP-binding</keyword>
<dbReference type="InterPro" id="IPR000719">
    <property type="entry name" value="Prot_kinase_dom"/>
</dbReference>
<comment type="catalytic activity">
    <reaction evidence="11">
        <text>L-seryl-[protein] + ATP = O-phospho-L-seryl-[protein] + ADP + H(+)</text>
        <dbReference type="Rhea" id="RHEA:17989"/>
        <dbReference type="Rhea" id="RHEA-COMP:9863"/>
        <dbReference type="Rhea" id="RHEA-COMP:11604"/>
        <dbReference type="ChEBI" id="CHEBI:15378"/>
        <dbReference type="ChEBI" id="CHEBI:29999"/>
        <dbReference type="ChEBI" id="CHEBI:30616"/>
        <dbReference type="ChEBI" id="CHEBI:83421"/>
        <dbReference type="ChEBI" id="CHEBI:456216"/>
        <dbReference type="EC" id="2.7.11.22"/>
    </reaction>
</comment>
<comment type="similarity">
    <text evidence="1">Belongs to the protein kinase superfamily. CMGC Ser/Thr protein kinase family. CDC2/CDKX subfamily.</text>
</comment>
<dbReference type="InterPro" id="IPR017441">
    <property type="entry name" value="Protein_kinase_ATP_BS"/>
</dbReference>
<dbReference type="GO" id="GO:0010389">
    <property type="term" value="P:regulation of G2/M transition of mitotic cell cycle"/>
    <property type="evidence" value="ECO:0007669"/>
    <property type="project" value="TreeGrafter"/>
</dbReference>
<dbReference type="Proteomes" id="UP001145021">
    <property type="component" value="Unassembled WGS sequence"/>
</dbReference>
<evidence type="ECO:0000256" key="1">
    <source>
        <dbReference type="ARBA" id="ARBA00006485"/>
    </source>
</evidence>
<dbReference type="Pfam" id="PF00069">
    <property type="entry name" value="Pkinase"/>
    <property type="match status" value="1"/>
</dbReference>
<evidence type="ECO:0000256" key="4">
    <source>
        <dbReference type="ARBA" id="ARBA00022553"/>
    </source>
</evidence>
<dbReference type="GO" id="GO:0000307">
    <property type="term" value="C:cyclin-dependent protein kinase holoenzyme complex"/>
    <property type="evidence" value="ECO:0007669"/>
    <property type="project" value="TreeGrafter"/>
</dbReference>
<keyword evidence="3" id="KW-0723">Serine/threonine-protein kinase</keyword>
<evidence type="ECO:0000256" key="8">
    <source>
        <dbReference type="ARBA" id="ARBA00022840"/>
    </source>
</evidence>
<dbReference type="Gene3D" id="1.10.510.10">
    <property type="entry name" value="Transferase(Phosphotransferase) domain 1"/>
    <property type="match status" value="1"/>
</dbReference>
<dbReference type="CDD" id="cd07835">
    <property type="entry name" value="STKc_CDK1_CdkB_like"/>
    <property type="match status" value="1"/>
</dbReference>
<dbReference type="AlphaFoldDB" id="A0A9W8CL97"/>
<keyword evidence="4" id="KW-0597">Phosphoprotein</keyword>
<dbReference type="GO" id="GO:0005634">
    <property type="term" value="C:nucleus"/>
    <property type="evidence" value="ECO:0007669"/>
    <property type="project" value="TreeGrafter"/>
</dbReference>
<proteinExistence type="inferred from homology"/>
<name>A0A9W8CL97_9FUNG</name>
<feature type="domain" description="Protein kinase" evidence="13">
    <location>
        <begin position="12"/>
        <end position="294"/>
    </location>
</feature>
<dbReference type="PROSITE" id="PS00107">
    <property type="entry name" value="PROTEIN_KINASE_ATP"/>
    <property type="match status" value="1"/>
</dbReference>
<comment type="catalytic activity">
    <reaction evidence="10">
        <text>L-threonyl-[protein] + ATP = O-phospho-L-threonyl-[protein] + ADP + H(+)</text>
        <dbReference type="Rhea" id="RHEA:46608"/>
        <dbReference type="Rhea" id="RHEA-COMP:11060"/>
        <dbReference type="Rhea" id="RHEA-COMP:11605"/>
        <dbReference type="ChEBI" id="CHEBI:15378"/>
        <dbReference type="ChEBI" id="CHEBI:30013"/>
        <dbReference type="ChEBI" id="CHEBI:30616"/>
        <dbReference type="ChEBI" id="CHEBI:61977"/>
        <dbReference type="ChEBI" id="CHEBI:456216"/>
        <dbReference type="EC" id="2.7.11.22"/>
    </reaction>
</comment>
<comment type="caution">
    <text evidence="14">The sequence shown here is derived from an EMBL/GenBank/DDBJ whole genome shotgun (WGS) entry which is preliminary data.</text>
</comment>
<dbReference type="PANTHER" id="PTHR24056:SF254">
    <property type="entry name" value="CYCLIN-DEPENDENT KINASE 2"/>
    <property type="match status" value="1"/>
</dbReference>
<dbReference type="EMBL" id="JANBOH010000016">
    <property type="protein sequence ID" value="KAJ1647929.1"/>
    <property type="molecule type" value="Genomic_DNA"/>
</dbReference>
<dbReference type="GO" id="GO:0010468">
    <property type="term" value="P:regulation of gene expression"/>
    <property type="evidence" value="ECO:0007669"/>
    <property type="project" value="TreeGrafter"/>
</dbReference>
<protein>
    <recommendedName>
        <fullName evidence="9">Cyclin-dependent kinase 1</fullName>
        <ecNumber evidence="2">2.7.11.22</ecNumber>
    </recommendedName>
</protein>
<dbReference type="Gene3D" id="3.30.200.20">
    <property type="entry name" value="Phosphorylase Kinase, domain 1"/>
    <property type="match status" value="1"/>
</dbReference>
<sequence>MPMGESNGSERYLKLDKVGEGTYGVVYKARDMQTGQTVAMKKIRLEGDDEGVPSTAIREISLLKELQHENIVRLLDIVYNDAKLYLVFEFLDLDLKKYMDSVGPAGLSPAQVKSYMHQLVKGIAFCHSHRTLHRDLKPQNLLIDQSGMLKIADFGLGRAFGVPLRVYTHEVVTLWYRSPEILMGSRHYSIGMDMWSIGCIFAEMVQRKPLFPGDSEIDEIFKIFRILGTPTEEVWPDITTLPDYKPTFPKWQPKDLAALLPGLDADGIDLLRRMLIYDPARRISAKQALAHPYFNDIKK</sequence>
<keyword evidence="5 14" id="KW-0808">Transferase</keyword>
<dbReference type="GO" id="GO:0030332">
    <property type="term" value="F:cyclin binding"/>
    <property type="evidence" value="ECO:0007669"/>
    <property type="project" value="TreeGrafter"/>
</dbReference>
<gene>
    <name evidence="14" type="primary">CDC28</name>
    <name evidence="14" type="ORF">LPJ64_000741</name>
</gene>
<keyword evidence="15" id="KW-1185">Reference proteome</keyword>
<dbReference type="GO" id="GO:0005737">
    <property type="term" value="C:cytoplasm"/>
    <property type="evidence" value="ECO:0007669"/>
    <property type="project" value="TreeGrafter"/>
</dbReference>
<evidence type="ECO:0000256" key="11">
    <source>
        <dbReference type="ARBA" id="ARBA00048367"/>
    </source>
</evidence>
<dbReference type="FunFam" id="3.30.200.20:FF:000027">
    <property type="entry name" value="Putative Cyclin-dependent kinase 1"/>
    <property type="match status" value="1"/>
</dbReference>
<keyword evidence="7 14" id="KW-0418">Kinase</keyword>
<dbReference type="GO" id="GO:0005524">
    <property type="term" value="F:ATP binding"/>
    <property type="evidence" value="ECO:0007669"/>
    <property type="project" value="UniProtKB-UniRule"/>
</dbReference>
<evidence type="ECO:0000313" key="14">
    <source>
        <dbReference type="EMBL" id="KAJ1647929.1"/>
    </source>
</evidence>
<dbReference type="PANTHER" id="PTHR24056">
    <property type="entry name" value="CELL DIVISION PROTEIN KINASE"/>
    <property type="match status" value="1"/>
</dbReference>
<evidence type="ECO:0000256" key="7">
    <source>
        <dbReference type="ARBA" id="ARBA00022777"/>
    </source>
</evidence>
<evidence type="ECO:0000256" key="3">
    <source>
        <dbReference type="ARBA" id="ARBA00022527"/>
    </source>
</evidence>
<dbReference type="SUPFAM" id="SSF56112">
    <property type="entry name" value="Protein kinase-like (PK-like)"/>
    <property type="match status" value="1"/>
</dbReference>
<dbReference type="FunFam" id="1.10.510.10:FF:000328">
    <property type="entry name" value="Cyclin-dependent kinase 20 isoform 2"/>
    <property type="match status" value="1"/>
</dbReference>
<evidence type="ECO:0000259" key="13">
    <source>
        <dbReference type="PROSITE" id="PS50011"/>
    </source>
</evidence>
<organism evidence="14 15">
    <name type="scientific">Coemansia asiatica</name>
    <dbReference type="NCBI Taxonomy" id="1052880"/>
    <lineage>
        <taxon>Eukaryota</taxon>
        <taxon>Fungi</taxon>
        <taxon>Fungi incertae sedis</taxon>
        <taxon>Zoopagomycota</taxon>
        <taxon>Kickxellomycotina</taxon>
        <taxon>Kickxellomycetes</taxon>
        <taxon>Kickxellales</taxon>
        <taxon>Kickxellaceae</taxon>
        <taxon>Coemansia</taxon>
    </lineage>
</organism>
<accession>A0A9W8CL97</accession>
<evidence type="ECO:0000256" key="2">
    <source>
        <dbReference type="ARBA" id="ARBA00012425"/>
    </source>
</evidence>
<keyword evidence="6 12" id="KW-0547">Nucleotide-binding</keyword>
<reference evidence="14" key="1">
    <citation type="submission" date="2022-07" db="EMBL/GenBank/DDBJ databases">
        <title>Phylogenomic reconstructions and comparative analyses of Kickxellomycotina fungi.</title>
        <authorList>
            <person name="Reynolds N.K."/>
            <person name="Stajich J.E."/>
            <person name="Barry K."/>
            <person name="Grigoriev I.V."/>
            <person name="Crous P."/>
            <person name="Smith M.E."/>
        </authorList>
    </citation>
    <scope>NUCLEOTIDE SEQUENCE</scope>
    <source>
        <strain evidence="14">NBRC 105413</strain>
    </source>
</reference>
<dbReference type="PROSITE" id="PS50011">
    <property type="entry name" value="PROTEIN_KINASE_DOM"/>
    <property type="match status" value="1"/>
</dbReference>
<evidence type="ECO:0000256" key="5">
    <source>
        <dbReference type="ARBA" id="ARBA00022679"/>
    </source>
</evidence>
<evidence type="ECO:0000313" key="15">
    <source>
        <dbReference type="Proteomes" id="UP001145021"/>
    </source>
</evidence>
<dbReference type="GO" id="GO:0007165">
    <property type="term" value="P:signal transduction"/>
    <property type="evidence" value="ECO:0007669"/>
    <property type="project" value="TreeGrafter"/>
</dbReference>
<dbReference type="GO" id="GO:0000082">
    <property type="term" value="P:G1/S transition of mitotic cell cycle"/>
    <property type="evidence" value="ECO:0007669"/>
    <property type="project" value="TreeGrafter"/>
</dbReference>
<dbReference type="EC" id="2.7.11.22" evidence="2"/>
<dbReference type="GO" id="GO:0004693">
    <property type="term" value="F:cyclin-dependent protein serine/threonine kinase activity"/>
    <property type="evidence" value="ECO:0007669"/>
    <property type="project" value="UniProtKB-EC"/>
</dbReference>
<evidence type="ECO:0000256" key="9">
    <source>
        <dbReference type="ARBA" id="ARBA00039266"/>
    </source>
</evidence>
<dbReference type="SMART" id="SM00220">
    <property type="entry name" value="S_TKc"/>
    <property type="match status" value="1"/>
</dbReference>
<dbReference type="InterPro" id="IPR050108">
    <property type="entry name" value="CDK"/>
</dbReference>
<evidence type="ECO:0000256" key="6">
    <source>
        <dbReference type="ARBA" id="ARBA00022741"/>
    </source>
</evidence>
<feature type="binding site" evidence="12">
    <location>
        <position position="41"/>
    </location>
    <ligand>
        <name>ATP</name>
        <dbReference type="ChEBI" id="CHEBI:30616"/>
    </ligand>
</feature>
<dbReference type="InterPro" id="IPR011009">
    <property type="entry name" value="Kinase-like_dom_sf"/>
</dbReference>
<evidence type="ECO:0000256" key="12">
    <source>
        <dbReference type="PROSITE-ProRule" id="PRU10141"/>
    </source>
</evidence>
<evidence type="ECO:0000256" key="10">
    <source>
        <dbReference type="ARBA" id="ARBA00047811"/>
    </source>
</evidence>